<sequence>MQVNASSTTPRETYAILDVEERIIAVLLGRPADDDDRPLNESVRAAAERVATLFETSRKAGEKRRAFPDKLVHHRRENFTALSFGMSYGGGQTVSRSASGRQTIVDRLRRSKDLDRFAGHGSRGLSAFFPQPYQHMREGLHDLCQAYPDLKPPFKSSAYPTATANLGPDTTTLNHNDCTNFPSLACAITAFGSFDADKGGQLYFWDMSLRVRFPAGSTILLSSAGLRHGNLPIQPNETRYSFTQYCPGGLLRWVRHGMRPAGDLSVEEHDQLDGAEGEGWEAQLERLSKYSELQEDRESMRRRERELWGGQKKV</sequence>
<name>A0ACB8R5Q9_9AGAM</name>
<dbReference type="EMBL" id="MU276328">
    <property type="protein sequence ID" value="KAI0039275.1"/>
    <property type="molecule type" value="Genomic_DNA"/>
</dbReference>
<organism evidence="1 2">
    <name type="scientific">Auriscalpium vulgare</name>
    <dbReference type="NCBI Taxonomy" id="40419"/>
    <lineage>
        <taxon>Eukaryota</taxon>
        <taxon>Fungi</taxon>
        <taxon>Dikarya</taxon>
        <taxon>Basidiomycota</taxon>
        <taxon>Agaricomycotina</taxon>
        <taxon>Agaricomycetes</taxon>
        <taxon>Russulales</taxon>
        <taxon>Auriscalpiaceae</taxon>
        <taxon>Auriscalpium</taxon>
    </lineage>
</organism>
<proteinExistence type="predicted"/>
<reference evidence="1" key="2">
    <citation type="journal article" date="2022" name="New Phytol.">
        <title>Evolutionary transition to the ectomycorrhizal habit in the genomes of a hyperdiverse lineage of mushroom-forming fungi.</title>
        <authorList>
            <person name="Looney B."/>
            <person name="Miyauchi S."/>
            <person name="Morin E."/>
            <person name="Drula E."/>
            <person name="Courty P.E."/>
            <person name="Kohler A."/>
            <person name="Kuo A."/>
            <person name="LaButti K."/>
            <person name="Pangilinan J."/>
            <person name="Lipzen A."/>
            <person name="Riley R."/>
            <person name="Andreopoulos W."/>
            <person name="He G."/>
            <person name="Johnson J."/>
            <person name="Nolan M."/>
            <person name="Tritt A."/>
            <person name="Barry K.W."/>
            <person name="Grigoriev I.V."/>
            <person name="Nagy L.G."/>
            <person name="Hibbett D."/>
            <person name="Henrissat B."/>
            <person name="Matheny P.B."/>
            <person name="Labbe J."/>
            <person name="Martin F.M."/>
        </authorList>
    </citation>
    <scope>NUCLEOTIDE SEQUENCE</scope>
    <source>
        <strain evidence="1">FP105234-sp</strain>
    </source>
</reference>
<reference evidence="1" key="1">
    <citation type="submission" date="2021-02" db="EMBL/GenBank/DDBJ databases">
        <authorList>
            <consortium name="DOE Joint Genome Institute"/>
            <person name="Ahrendt S."/>
            <person name="Looney B.P."/>
            <person name="Miyauchi S."/>
            <person name="Morin E."/>
            <person name="Drula E."/>
            <person name="Courty P.E."/>
            <person name="Chicoki N."/>
            <person name="Fauchery L."/>
            <person name="Kohler A."/>
            <person name="Kuo A."/>
            <person name="Labutti K."/>
            <person name="Pangilinan J."/>
            <person name="Lipzen A."/>
            <person name="Riley R."/>
            <person name="Andreopoulos W."/>
            <person name="He G."/>
            <person name="Johnson J."/>
            <person name="Barry K.W."/>
            <person name="Grigoriev I.V."/>
            <person name="Nagy L."/>
            <person name="Hibbett D."/>
            <person name="Henrissat B."/>
            <person name="Matheny P.B."/>
            <person name="Labbe J."/>
            <person name="Martin F."/>
        </authorList>
    </citation>
    <scope>NUCLEOTIDE SEQUENCE</scope>
    <source>
        <strain evidence="1">FP105234-sp</strain>
    </source>
</reference>
<evidence type="ECO:0000313" key="2">
    <source>
        <dbReference type="Proteomes" id="UP000814033"/>
    </source>
</evidence>
<accession>A0ACB8R5Q9</accession>
<gene>
    <name evidence="1" type="ORF">FA95DRAFT_1504379</name>
</gene>
<protein>
    <submittedName>
        <fullName evidence="1">Uncharacterized protein</fullName>
    </submittedName>
</protein>
<comment type="caution">
    <text evidence="1">The sequence shown here is derived from an EMBL/GenBank/DDBJ whole genome shotgun (WGS) entry which is preliminary data.</text>
</comment>
<evidence type="ECO:0000313" key="1">
    <source>
        <dbReference type="EMBL" id="KAI0039275.1"/>
    </source>
</evidence>
<keyword evidence="2" id="KW-1185">Reference proteome</keyword>
<dbReference type="Proteomes" id="UP000814033">
    <property type="component" value="Unassembled WGS sequence"/>
</dbReference>